<feature type="compositionally biased region" description="Basic and acidic residues" evidence="1">
    <location>
        <begin position="54"/>
        <end position="63"/>
    </location>
</feature>
<proteinExistence type="predicted"/>
<reference evidence="3 4" key="1">
    <citation type="submission" date="2017-08" db="EMBL/GenBank/DDBJ databases">
        <authorList>
            <person name="de Groot N.N."/>
        </authorList>
    </citation>
    <scope>NUCLEOTIDE SEQUENCE [LARGE SCALE GENOMIC DNA]</scope>
    <source>
        <strain evidence="3 4">JA575</strain>
    </source>
</reference>
<evidence type="ECO:0000256" key="1">
    <source>
        <dbReference type="SAM" id="MobiDB-lite"/>
    </source>
</evidence>
<reference evidence="2 5" key="2">
    <citation type="submission" date="2018-07" db="EMBL/GenBank/DDBJ databases">
        <title>Genomic Encyclopedia of Archaeal and Bacterial Type Strains, Phase II (KMG-II): from individual species to whole genera.</title>
        <authorList>
            <person name="Goeker M."/>
        </authorList>
    </citation>
    <scope>NUCLEOTIDE SEQUENCE [LARGE SCALE GENOMIC DNA]</scope>
    <source>
        <strain evidence="2 5">JA575</strain>
    </source>
</reference>
<accession>A0A336JQL8</accession>
<protein>
    <submittedName>
        <fullName evidence="3">Uncharacterized protein</fullName>
    </submittedName>
</protein>
<keyword evidence="5" id="KW-1185">Reference proteome</keyword>
<name>A0A336JQL8_9BRAD</name>
<feature type="compositionally biased region" description="Polar residues" evidence="1">
    <location>
        <begin position="28"/>
        <end position="41"/>
    </location>
</feature>
<dbReference type="Proteomes" id="UP000252631">
    <property type="component" value="Unassembled WGS sequence"/>
</dbReference>
<evidence type="ECO:0000313" key="4">
    <source>
        <dbReference type="Proteomes" id="UP000252631"/>
    </source>
</evidence>
<gene>
    <name evidence="2" type="ORF">BJ125_1162</name>
    <name evidence="3" type="ORF">SAMN05892882_1162</name>
</gene>
<dbReference type="AlphaFoldDB" id="A0A336JQL8"/>
<dbReference type="Proteomes" id="UP000256343">
    <property type="component" value="Unassembled WGS sequence"/>
</dbReference>
<dbReference type="RefSeq" id="WP_114359065.1">
    <property type="nucleotide sequence ID" value="NZ_QRDT01000016.1"/>
</dbReference>
<evidence type="ECO:0000313" key="3">
    <source>
        <dbReference type="EMBL" id="SSW92027.1"/>
    </source>
</evidence>
<evidence type="ECO:0000313" key="5">
    <source>
        <dbReference type="Proteomes" id="UP000256343"/>
    </source>
</evidence>
<dbReference type="EMBL" id="QRDT01000016">
    <property type="protein sequence ID" value="RED30494.1"/>
    <property type="molecule type" value="Genomic_DNA"/>
</dbReference>
<feature type="region of interest" description="Disordered" evidence="1">
    <location>
        <begin position="1"/>
        <end position="63"/>
    </location>
</feature>
<dbReference type="EMBL" id="UFQQ01000016">
    <property type="protein sequence ID" value="SSW92027.1"/>
    <property type="molecule type" value="Genomic_DNA"/>
</dbReference>
<evidence type="ECO:0000313" key="2">
    <source>
        <dbReference type="EMBL" id="RED30494.1"/>
    </source>
</evidence>
<sequence length="63" mass="6580">MSTNGAPDDKHKVETPASKRGADPAPPQRSTIAGRTPSASPETIPLDEASPGAEADKEQAERR</sequence>
<organism evidence="3 4">
    <name type="scientific">Rhodopseudomonas pentothenatexigens</name>
    <dbReference type="NCBI Taxonomy" id="999699"/>
    <lineage>
        <taxon>Bacteria</taxon>
        <taxon>Pseudomonadati</taxon>
        <taxon>Pseudomonadota</taxon>
        <taxon>Alphaproteobacteria</taxon>
        <taxon>Hyphomicrobiales</taxon>
        <taxon>Nitrobacteraceae</taxon>
        <taxon>Rhodopseudomonas</taxon>
    </lineage>
</organism>